<evidence type="ECO:0000313" key="8">
    <source>
        <dbReference type="EMBL" id="MPM35779.1"/>
    </source>
</evidence>
<keyword evidence="3" id="KW-0378">Hydrolase</keyword>
<feature type="compositionally biased region" description="Pro residues" evidence="5">
    <location>
        <begin position="245"/>
        <end position="259"/>
    </location>
</feature>
<dbReference type="GO" id="GO:0008234">
    <property type="term" value="F:cysteine-type peptidase activity"/>
    <property type="evidence" value="ECO:0007669"/>
    <property type="project" value="UniProtKB-KW"/>
</dbReference>
<dbReference type="InterPro" id="IPR002477">
    <property type="entry name" value="Peptidoglycan-bd-like"/>
</dbReference>
<comment type="caution">
    <text evidence="8">The sequence shown here is derived from an EMBL/GenBank/DDBJ whole genome shotgun (WGS) entry which is preliminary data.</text>
</comment>
<dbReference type="PROSITE" id="PS51935">
    <property type="entry name" value="NLPC_P60"/>
    <property type="match status" value="1"/>
</dbReference>
<dbReference type="GO" id="GO:0006508">
    <property type="term" value="P:proteolysis"/>
    <property type="evidence" value="ECO:0007669"/>
    <property type="project" value="UniProtKB-KW"/>
</dbReference>
<keyword evidence="2" id="KW-0645">Protease</keyword>
<protein>
    <recommendedName>
        <fullName evidence="7">NlpC/P60 domain-containing protein</fullName>
    </recommendedName>
</protein>
<feature type="compositionally biased region" description="Low complexity" evidence="5">
    <location>
        <begin position="293"/>
        <end position="313"/>
    </location>
</feature>
<dbReference type="InterPro" id="IPR038765">
    <property type="entry name" value="Papain-like_cys_pep_sf"/>
</dbReference>
<feature type="transmembrane region" description="Helical" evidence="6">
    <location>
        <begin position="20"/>
        <end position="42"/>
    </location>
</feature>
<sequence length="447" mass="47528">MSVPRLPSGKKQKRLFPSSARTWILTIAGGCIIAFVFIPLAVDRFSGANAVAMEAEHEVREITPSPIPFNAEVLAPESCVSATPEPQPKPTDGILVSQYNILQENDNYATVSQLQVRLMELGYLDSDEPSTVYNKATTVAVTLFQRTVEEPMDGVATSELQERLFSSDAKPYEIKLGDSGTDVESMQSRLNELGYYEGKINGYFGVATEDSLQAFQTKNKLDVDSVFNVSDRDLLYSPEARPKIDPTPTPKPTAKPTPKPTKKPSSSSGSSGGSSSSDNSSSSGSSSGGSSSGGSSSNGSDSSSSNDSSSSSDVSYSASYSADGLVSVATAMIGKPYSWSEESPNKGFDCSGLVYFSLRTCGVSTSRYSAAGFSSVSKWTEITSTGDLQKGDLIFFKNDTSSNVSHTGIYMGGGKFVHASSSAGKVITSSLSTSYWTRNFVNGRRVF</sequence>
<proteinExistence type="inferred from homology"/>
<dbReference type="SUPFAM" id="SSF47090">
    <property type="entry name" value="PGBD-like"/>
    <property type="match status" value="2"/>
</dbReference>
<keyword evidence="4" id="KW-0788">Thiol protease</keyword>
<comment type="similarity">
    <text evidence="1">Belongs to the peptidase C40 family.</text>
</comment>
<dbReference type="AlphaFoldDB" id="A0A644Z5C9"/>
<evidence type="ECO:0000256" key="5">
    <source>
        <dbReference type="SAM" id="MobiDB-lite"/>
    </source>
</evidence>
<feature type="domain" description="NlpC/P60" evidence="7">
    <location>
        <begin position="319"/>
        <end position="447"/>
    </location>
</feature>
<dbReference type="InterPro" id="IPR036366">
    <property type="entry name" value="PGBDSf"/>
</dbReference>
<keyword evidence="6" id="KW-0472">Membrane</keyword>
<dbReference type="Pfam" id="PF00877">
    <property type="entry name" value="NLPC_P60"/>
    <property type="match status" value="1"/>
</dbReference>
<evidence type="ECO:0000256" key="6">
    <source>
        <dbReference type="SAM" id="Phobius"/>
    </source>
</evidence>
<accession>A0A644Z5C9</accession>
<dbReference type="SUPFAM" id="SSF54001">
    <property type="entry name" value="Cysteine proteinases"/>
    <property type="match status" value="1"/>
</dbReference>
<keyword evidence="6" id="KW-1133">Transmembrane helix</keyword>
<dbReference type="Pfam" id="PF01471">
    <property type="entry name" value="PG_binding_1"/>
    <property type="match status" value="2"/>
</dbReference>
<dbReference type="InterPro" id="IPR036365">
    <property type="entry name" value="PGBD-like_sf"/>
</dbReference>
<reference evidence="8" key="1">
    <citation type="submission" date="2019-08" db="EMBL/GenBank/DDBJ databases">
        <authorList>
            <person name="Kucharzyk K."/>
            <person name="Murdoch R.W."/>
            <person name="Higgins S."/>
            <person name="Loffler F."/>
        </authorList>
    </citation>
    <scope>NUCLEOTIDE SEQUENCE</scope>
</reference>
<name>A0A644Z5C9_9ZZZZ</name>
<evidence type="ECO:0000256" key="3">
    <source>
        <dbReference type="ARBA" id="ARBA00022801"/>
    </source>
</evidence>
<organism evidence="8">
    <name type="scientific">bioreactor metagenome</name>
    <dbReference type="NCBI Taxonomy" id="1076179"/>
    <lineage>
        <taxon>unclassified sequences</taxon>
        <taxon>metagenomes</taxon>
        <taxon>ecological metagenomes</taxon>
    </lineage>
</organism>
<evidence type="ECO:0000256" key="2">
    <source>
        <dbReference type="ARBA" id="ARBA00022670"/>
    </source>
</evidence>
<keyword evidence="6" id="KW-0812">Transmembrane</keyword>
<evidence type="ECO:0000256" key="1">
    <source>
        <dbReference type="ARBA" id="ARBA00007074"/>
    </source>
</evidence>
<gene>
    <name evidence="8" type="ORF">SDC9_82373</name>
</gene>
<dbReference type="Gene3D" id="1.10.101.10">
    <property type="entry name" value="PGBD-like superfamily/PGBD"/>
    <property type="match status" value="2"/>
</dbReference>
<dbReference type="EMBL" id="VSSQ01007395">
    <property type="protein sequence ID" value="MPM35779.1"/>
    <property type="molecule type" value="Genomic_DNA"/>
</dbReference>
<dbReference type="PANTHER" id="PTHR47053">
    <property type="entry name" value="MUREIN DD-ENDOPEPTIDASE MEPH-RELATED"/>
    <property type="match status" value="1"/>
</dbReference>
<feature type="compositionally biased region" description="Low complexity" evidence="5">
    <location>
        <begin position="263"/>
        <end position="285"/>
    </location>
</feature>
<feature type="region of interest" description="Disordered" evidence="5">
    <location>
        <begin position="237"/>
        <end position="313"/>
    </location>
</feature>
<dbReference type="Gene3D" id="3.90.1720.10">
    <property type="entry name" value="endopeptidase domain like (from Nostoc punctiforme)"/>
    <property type="match status" value="1"/>
</dbReference>
<dbReference type="InterPro" id="IPR051202">
    <property type="entry name" value="Peptidase_C40"/>
</dbReference>
<evidence type="ECO:0000259" key="7">
    <source>
        <dbReference type="PROSITE" id="PS51935"/>
    </source>
</evidence>
<dbReference type="PANTHER" id="PTHR47053:SF1">
    <property type="entry name" value="MUREIN DD-ENDOPEPTIDASE MEPH-RELATED"/>
    <property type="match status" value="1"/>
</dbReference>
<dbReference type="InterPro" id="IPR000064">
    <property type="entry name" value="NLP_P60_dom"/>
</dbReference>
<evidence type="ECO:0000256" key="4">
    <source>
        <dbReference type="ARBA" id="ARBA00022807"/>
    </source>
</evidence>